<gene>
    <name evidence="3" type="ORF">G8770_05460</name>
</gene>
<dbReference type="RefSeq" id="WP_167182893.1">
    <property type="nucleotide sequence ID" value="NZ_JAAONZ010000003.1"/>
</dbReference>
<evidence type="ECO:0000313" key="4">
    <source>
        <dbReference type="Proteomes" id="UP000787472"/>
    </source>
</evidence>
<dbReference type="InterPro" id="IPR050237">
    <property type="entry name" value="ATP-dep_AMP-bd_enzyme"/>
</dbReference>
<protein>
    <submittedName>
        <fullName evidence="3">Long-chain fatty acid--CoA ligase</fullName>
    </submittedName>
</protein>
<dbReference type="InterPro" id="IPR020845">
    <property type="entry name" value="AMP-binding_CS"/>
</dbReference>
<keyword evidence="1 3" id="KW-0436">Ligase</keyword>
<dbReference type="Gene3D" id="3.30.300.30">
    <property type="match status" value="1"/>
</dbReference>
<dbReference type="InterPro" id="IPR045851">
    <property type="entry name" value="AMP-bd_C_sf"/>
</dbReference>
<dbReference type="Pfam" id="PF00501">
    <property type="entry name" value="AMP-binding"/>
    <property type="match status" value="1"/>
</dbReference>
<dbReference type="PROSITE" id="PS00455">
    <property type="entry name" value="AMP_BINDING"/>
    <property type="match status" value="1"/>
</dbReference>
<evidence type="ECO:0000256" key="1">
    <source>
        <dbReference type="ARBA" id="ARBA00022598"/>
    </source>
</evidence>
<dbReference type="GO" id="GO:0016874">
    <property type="term" value="F:ligase activity"/>
    <property type="evidence" value="ECO:0007669"/>
    <property type="project" value="UniProtKB-KW"/>
</dbReference>
<feature type="domain" description="AMP-dependent synthetase/ligase" evidence="2">
    <location>
        <begin position="11"/>
        <end position="345"/>
    </location>
</feature>
<dbReference type="PANTHER" id="PTHR43767">
    <property type="entry name" value="LONG-CHAIN-FATTY-ACID--COA LIGASE"/>
    <property type="match status" value="1"/>
</dbReference>
<dbReference type="EMBL" id="JAAONZ010000003">
    <property type="protein sequence ID" value="NHO64987.1"/>
    <property type="molecule type" value="Genomic_DNA"/>
</dbReference>
<dbReference type="PANTHER" id="PTHR43767:SF8">
    <property type="entry name" value="LONG-CHAIN-FATTY-ACID--COA LIGASE"/>
    <property type="match status" value="1"/>
</dbReference>
<evidence type="ECO:0000313" key="3">
    <source>
        <dbReference type="EMBL" id="NHO64987.1"/>
    </source>
</evidence>
<dbReference type="Pfam" id="PF23562">
    <property type="entry name" value="AMP-binding_C_3"/>
    <property type="match status" value="1"/>
</dbReference>
<dbReference type="InterPro" id="IPR000873">
    <property type="entry name" value="AMP-dep_synth/lig_dom"/>
</dbReference>
<dbReference type="InterPro" id="IPR042099">
    <property type="entry name" value="ANL_N_sf"/>
</dbReference>
<proteinExistence type="predicted"/>
<evidence type="ECO:0000259" key="2">
    <source>
        <dbReference type="Pfam" id="PF00501"/>
    </source>
</evidence>
<accession>A0A9E5MK71</accession>
<dbReference type="SUPFAM" id="SSF56801">
    <property type="entry name" value="Acetyl-CoA synthetase-like"/>
    <property type="match status" value="1"/>
</dbReference>
<dbReference type="AlphaFoldDB" id="A0A9E5MK71"/>
<organism evidence="3 4">
    <name type="scientific">Pseudomaricurvus hydrocarbonicus</name>
    <dbReference type="NCBI Taxonomy" id="1470433"/>
    <lineage>
        <taxon>Bacteria</taxon>
        <taxon>Pseudomonadati</taxon>
        <taxon>Pseudomonadota</taxon>
        <taxon>Gammaproteobacteria</taxon>
        <taxon>Cellvibrionales</taxon>
        <taxon>Cellvibrionaceae</taxon>
        <taxon>Pseudomaricurvus</taxon>
    </lineage>
</organism>
<keyword evidence="4" id="KW-1185">Reference proteome</keyword>
<dbReference type="Gene3D" id="3.40.50.12780">
    <property type="entry name" value="N-terminal domain of ligase-like"/>
    <property type="match status" value="1"/>
</dbReference>
<name>A0A9E5MK71_9GAMM</name>
<comment type="caution">
    <text evidence="3">The sequence shown here is derived from an EMBL/GenBank/DDBJ whole genome shotgun (WGS) entry which is preliminary data.</text>
</comment>
<dbReference type="Proteomes" id="UP000787472">
    <property type="component" value="Unassembled WGS sequence"/>
</dbReference>
<reference evidence="3" key="1">
    <citation type="submission" date="2020-03" db="EMBL/GenBank/DDBJ databases">
        <authorList>
            <person name="Guo F."/>
        </authorList>
    </citation>
    <scope>NUCLEOTIDE SEQUENCE</scope>
    <source>
        <strain evidence="3">JCM 30134</strain>
    </source>
</reference>
<sequence>MTVDGLWSGGAAQPADIALEDARGSLSYAQLQTGVEALAAWLTDQSVAVVGLLADNGRDWVLVDLACQAAGLVCLPLPAFFSNAQLMHCLQAVDLLITDKAGEQPFSGVSSFALPSETLVVPGTQFSARRLPVSAAGSSQREGATALPRNTGKITFTSGSTGSPKGVCLSSEHQRQVAASLAQVIDLRQPRHLCLLPLATLLENIAGVYAPLLCGGRVILPSAEARGLSGSSGLNLPKLLAAIESYQPHSVILLPQLLRALVAACQQGWQPPGSLVFMAVGGGKVAPELIVQARGLGLPVYEGYGLSECGSVVALNTLTADQPGCVGQCLPHCRVAVEDGEIVVKGASFLGYMGQPESWAPDAVRTGDLGSLRDQWLSIEGRQKNLLISSFGRNISPEWVESALFAQPLLTQCVVLGEARPYLVALLSAVEGATDAAIQAWIDSVNASLPDYANIRQWARLNNSDWQSCLTANGRPRRDLILQHYAELIQGLYEDKVALVERVI</sequence>